<dbReference type="PROSITE" id="PS50043">
    <property type="entry name" value="HTH_LUXR_2"/>
    <property type="match status" value="1"/>
</dbReference>
<evidence type="ECO:0000259" key="4">
    <source>
        <dbReference type="PROSITE" id="PS50043"/>
    </source>
</evidence>
<dbReference type="PANTHER" id="PTHR44688">
    <property type="entry name" value="DNA-BINDING TRANSCRIPTIONAL ACTIVATOR DEVR_DOSR"/>
    <property type="match status" value="1"/>
</dbReference>
<evidence type="ECO:0000313" key="5">
    <source>
        <dbReference type="EMBL" id="MBL7254274.1"/>
    </source>
</evidence>
<dbReference type="PANTHER" id="PTHR44688:SF16">
    <property type="entry name" value="DNA-BINDING TRANSCRIPTIONAL ACTIVATOR DEVR_DOSR"/>
    <property type="match status" value="1"/>
</dbReference>
<protein>
    <submittedName>
        <fullName evidence="5">Helix-turn-helix transcriptional regulator</fullName>
    </submittedName>
</protein>
<dbReference type="SMART" id="SM00421">
    <property type="entry name" value="HTH_LUXR"/>
    <property type="match status" value="1"/>
</dbReference>
<dbReference type="InterPro" id="IPR016032">
    <property type="entry name" value="Sig_transdc_resp-reg_C-effctor"/>
</dbReference>
<feature type="domain" description="HTH luxR-type" evidence="4">
    <location>
        <begin position="171"/>
        <end position="235"/>
    </location>
</feature>
<gene>
    <name evidence="5" type="ORF">JKJ07_08120</name>
</gene>
<evidence type="ECO:0000256" key="2">
    <source>
        <dbReference type="ARBA" id="ARBA00023125"/>
    </source>
</evidence>
<keyword evidence="1" id="KW-0805">Transcription regulation</keyword>
<accession>A0ABS1VHT2</accession>
<organism evidence="5 6">
    <name type="scientific">Paractinoplanes lichenicola</name>
    <dbReference type="NCBI Taxonomy" id="2802976"/>
    <lineage>
        <taxon>Bacteria</taxon>
        <taxon>Bacillati</taxon>
        <taxon>Actinomycetota</taxon>
        <taxon>Actinomycetes</taxon>
        <taxon>Micromonosporales</taxon>
        <taxon>Micromonosporaceae</taxon>
        <taxon>Paractinoplanes</taxon>
    </lineage>
</organism>
<evidence type="ECO:0000256" key="3">
    <source>
        <dbReference type="ARBA" id="ARBA00023163"/>
    </source>
</evidence>
<dbReference type="Gene3D" id="1.10.10.10">
    <property type="entry name" value="Winged helix-like DNA-binding domain superfamily/Winged helix DNA-binding domain"/>
    <property type="match status" value="1"/>
</dbReference>
<dbReference type="InterPro" id="IPR036388">
    <property type="entry name" value="WH-like_DNA-bd_sf"/>
</dbReference>
<reference evidence="5 6" key="1">
    <citation type="submission" date="2021-01" db="EMBL/GenBank/DDBJ databases">
        <title>Actinoplanes sp. nov. LDG1-01 isolated from lichen.</title>
        <authorList>
            <person name="Saeng-In P."/>
            <person name="Phongsopitanun W."/>
            <person name="Kanchanasin P."/>
            <person name="Yuki M."/>
            <person name="Kudo T."/>
            <person name="Ohkuma M."/>
            <person name="Tanasupawat S."/>
        </authorList>
    </citation>
    <scope>NUCLEOTIDE SEQUENCE [LARGE SCALE GENOMIC DNA]</scope>
    <source>
        <strain evidence="5 6">LDG1-01</strain>
    </source>
</reference>
<dbReference type="Proteomes" id="UP000598996">
    <property type="component" value="Unassembled WGS sequence"/>
</dbReference>
<dbReference type="SUPFAM" id="SSF46894">
    <property type="entry name" value="C-terminal effector domain of the bipartite response regulators"/>
    <property type="match status" value="1"/>
</dbReference>
<evidence type="ECO:0000313" key="6">
    <source>
        <dbReference type="Proteomes" id="UP000598996"/>
    </source>
</evidence>
<dbReference type="CDD" id="cd06170">
    <property type="entry name" value="LuxR_C_like"/>
    <property type="match status" value="1"/>
</dbReference>
<keyword evidence="2" id="KW-0238">DNA-binding</keyword>
<dbReference type="PRINTS" id="PR00038">
    <property type="entry name" value="HTHLUXR"/>
</dbReference>
<dbReference type="InterPro" id="IPR000792">
    <property type="entry name" value="Tscrpt_reg_LuxR_C"/>
</dbReference>
<evidence type="ECO:0000256" key="1">
    <source>
        <dbReference type="ARBA" id="ARBA00023015"/>
    </source>
</evidence>
<dbReference type="EMBL" id="JAENHO010000002">
    <property type="protein sequence ID" value="MBL7254274.1"/>
    <property type="molecule type" value="Genomic_DNA"/>
</dbReference>
<proteinExistence type="predicted"/>
<sequence>MGELQRLSPAWWGLAETALAQGDFATAVARCEQGYAASALVNDAAYLFPYVVTGVRAHLAASGVTAARDWLGRTSERLLLRSIPGTLGALDHALGLIQLHEGQTGKARLTLAAADSFWSGRHRFWEGTAILLDQARCATRARRPADAARFRAAAEHAYATAGAPAAPGRPATPAVSPLSTRELEVARLVADGMTNREIAAALTIAPKTAAAHVEHIRSKLGVSRRAQIATWVAAQ</sequence>
<name>A0ABS1VHT2_9ACTN</name>
<keyword evidence="6" id="KW-1185">Reference proteome</keyword>
<keyword evidence="3" id="KW-0804">Transcription</keyword>
<comment type="caution">
    <text evidence="5">The sequence shown here is derived from an EMBL/GenBank/DDBJ whole genome shotgun (WGS) entry which is preliminary data.</text>
</comment>
<dbReference type="Pfam" id="PF00196">
    <property type="entry name" value="GerE"/>
    <property type="match status" value="1"/>
</dbReference>